<dbReference type="EC" id="3.6.3.-" evidence="10"/>
<feature type="domain" description="ABC3 transporter permease C-terminal" evidence="8">
    <location>
        <begin position="665"/>
        <end position="776"/>
    </location>
</feature>
<keyword evidence="4 7" id="KW-1133">Transmembrane helix</keyword>
<dbReference type="Pfam" id="PF02687">
    <property type="entry name" value="FtsX"/>
    <property type="match status" value="2"/>
</dbReference>
<dbReference type="InterPro" id="IPR050250">
    <property type="entry name" value="Macrolide_Exporter_MacB"/>
</dbReference>
<sequence length="785" mass="88482">MFLNYIKTSLRFLARYRAYTFINIFGLAIGITGFLLIGLWIQHQISYNQFHARKDRIYIAQHKRDVNGEIKIGSATSEPLGPALQSDYPEVQSSSRIDNGYSLTFKLGERLLNQPVTFVDSSFFNIFSFEIISGSKTPFDKPDQIAVTQKTATKLFRDENPLGRTVLMQNKYPLTVTAVVKDPPSNSSVYFEVLADWNLRTSLGYNDQSTRPWTNSYVSTYVLLKEGADLNKVNTKIQNISKEHDQSSSLEVVLYPFMKSYLYNSFKNGKNDGGRIDNLYIMGFIALTTLVLACINFMNLSTARSERRRKEIAIRKTMGATRKMLIGQFLIESILIVFFSTIIAIILTVILLPHYEKIIEEQFVIPYTNPLPWILLVVFIIVTGVLAGSYPAFYLSSLQTQRALKGSASSSGFTPRSILVTIQFTCSVVLICSTLFIIKQVEFAGQRPLNFEKDPLLTIYLNESELEKAGLISNAILQSGAATSITRTGSPMSRTWSSSTAISWPERPENDKTSIYRFGVDKDFTKTTGTTIIQGRDIDINKYPADSTSAVLNESAVKTMNLKEPLGAVIDDNFKKWTVVGVIKDFVINSPYQSVEPIVIFGPASYLGILTVRMNENNSTDSNIKSIEKIFKTFSPEYPLQYELVSEQYDSKFRTEQNLSKILSFFTVLSLIISFLGLIGLTAFEIERRKKEIGIRKILGASNRAITGILSKEFMLIAGISILISYPVTTYIMQRFLDKFAYRIPLSWMVFGIVAIGILTITALVVSLQTRQLLHQKLVNHLRDE</sequence>
<name>A0A380C589_SPHSI</name>
<dbReference type="Pfam" id="PF12704">
    <property type="entry name" value="MacB_PCD"/>
    <property type="match status" value="2"/>
</dbReference>
<keyword evidence="10" id="KW-0547">Nucleotide-binding</keyword>
<evidence type="ECO:0000256" key="6">
    <source>
        <dbReference type="SAM" id="MobiDB-lite"/>
    </source>
</evidence>
<keyword evidence="10" id="KW-0067">ATP-binding</keyword>
<evidence type="ECO:0000313" key="10">
    <source>
        <dbReference type="EMBL" id="SUJ11995.1"/>
    </source>
</evidence>
<evidence type="ECO:0000256" key="5">
    <source>
        <dbReference type="ARBA" id="ARBA00023136"/>
    </source>
</evidence>
<dbReference type="InterPro" id="IPR025857">
    <property type="entry name" value="MacB_PCD"/>
</dbReference>
<evidence type="ECO:0000256" key="2">
    <source>
        <dbReference type="ARBA" id="ARBA00022475"/>
    </source>
</evidence>
<dbReference type="RefSeq" id="WP_115170110.1">
    <property type="nucleotide sequence ID" value="NZ_UGYW01000002.1"/>
</dbReference>
<feature type="domain" description="ABC3 transporter permease C-terminal" evidence="8">
    <location>
        <begin position="284"/>
        <end position="398"/>
    </location>
</feature>
<keyword evidence="2" id="KW-1003">Cell membrane</keyword>
<evidence type="ECO:0000313" key="11">
    <source>
        <dbReference type="Proteomes" id="UP000254893"/>
    </source>
</evidence>
<dbReference type="GO" id="GO:0022857">
    <property type="term" value="F:transmembrane transporter activity"/>
    <property type="evidence" value="ECO:0007669"/>
    <property type="project" value="TreeGrafter"/>
</dbReference>
<evidence type="ECO:0000259" key="9">
    <source>
        <dbReference type="Pfam" id="PF12704"/>
    </source>
</evidence>
<feature type="transmembrane region" description="Helical" evidence="7">
    <location>
        <begin position="325"/>
        <end position="353"/>
    </location>
</feature>
<proteinExistence type="predicted"/>
<reference evidence="10 11" key="1">
    <citation type="submission" date="2018-06" db="EMBL/GenBank/DDBJ databases">
        <authorList>
            <consortium name="Pathogen Informatics"/>
            <person name="Doyle S."/>
        </authorList>
    </citation>
    <scope>NUCLEOTIDE SEQUENCE [LARGE SCALE GENOMIC DNA]</scope>
    <source>
        <strain evidence="10 11">NCTC11388</strain>
    </source>
</reference>
<keyword evidence="10" id="KW-0378">Hydrolase</keyword>
<dbReference type="EMBL" id="UGYW01000002">
    <property type="protein sequence ID" value="SUJ11995.1"/>
    <property type="molecule type" value="Genomic_DNA"/>
</dbReference>
<feature type="transmembrane region" description="Helical" evidence="7">
    <location>
        <begin position="373"/>
        <end position="396"/>
    </location>
</feature>
<organism evidence="10 11">
    <name type="scientific">Sphingobacterium spiritivorum</name>
    <name type="common">Flavobacterium spiritivorum</name>
    <dbReference type="NCBI Taxonomy" id="258"/>
    <lineage>
        <taxon>Bacteria</taxon>
        <taxon>Pseudomonadati</taxon>
        <taxon>Bacteroidota</taxon>
        <taxon>Sphingobacteriia</taxon>
        <taxon>Sphingobacteriales</taxon>
        <taxon>Sphingobacteriaceae</taxon>
        <taxon>Sphingobacterium</taxon>
    </lineage>
</organism>
<evidence type="ECO:0000256" key="4">
    <source>
        <dbReference type="ARBA" id="ARBA00022989"/>
    </source>
</evidence>
<dbReference type="InterPro" id="IPR003838">
    <property type="entry name" value="ABC3_permease_C"/>
</dbReference>
<keyword evidence="3 7" id="KW-0812">Transmembrane</keyword>
<gene>
    <name evidence="10" type="primary">macB_5</name>
    <name evidence="10" type="ORF">NCTC11388_02180</name>
</gene>
<feature type="transmembrane region" description="Helical" evidence="7">
    <location>
        <begin position="417"/>
        <end position="438"/>
    </location>
</feature>
<feature type="transmembrane region" description="Helical" evidence="7">
    <location>
        <begin position="746"/>
        <end position="768"/>
    </location>
</feature>
<dbReference type="Proteomes" id="UP000254893">
    <property type="component" value="Unassembled WGS sequence"/>
</dbReference>
<dbReference type="PANTHER" id="PTHR30572">
    <property type="entry name" value="MEMBRANE COMPONENT OF TRANSPORTER-RELATED"/>
    <property type="match status" value="1"/>
</dbReference>
<dbReference type="GO" id="GO:0016787">
    <property type="term" value="F:hydrolase activity"/>
    <property type="evidence" value="ECO:0007669"/>
    <property type="project" value="UniProtKB-KW"/>
</dbReference>
<feature type="domain" description="MacB-like periplasmic core" evidence="9">
    <location>
        <begin position="510"/>
        <end position="628"/>
    </location>
</feature>
<feature type="region of interest" description="Disordered" evidence="6">
    <location>
        <begin position="488"/>
        <end position="507"/>
    </location>
</feature>
<comment type="subcellular location">
    <subcellularLocation>
        <location evidence="1">Cell membrane</location>
        <topology evidence="1">Multi-pass membrane protein</topology>
    </subcellularLocation>
</comment>
<evidence type="ECO:0000256" key="3">
    <source>
        <dbReference type="ARBA" id="ARBA00022692"/>
    </source>
</evidence>
<protein>
    <submittedName>
        <fullName evidence="10">Macrolide export ATP-binding/permease protein MacB</fullName>
        <ecNumber evidence="10">3.6.3.-</ecNumber>
    </submittedName>
</protein>
<dbReference type="AlphaFoldDB" id="A0A380C589"/>
<feature type="transmembrane region" description="Helical" evidence="7">
    <location>
        <begin position="662"/>
        <end position="684"/>
    </location>
</feature>
<feature type="transmembrane region" description="Helical" evidence="7">
    <location>
        <begin position="279"/>
        <end position="300"/>
    </location>
</feature>
<keyword evidence="5 7" id="KW-0472">Membrane</keyword>
<feature type="transmembrane region" description="Helical" evidence="7">
    <location>
        <begin position="705"/>
        <end position="726"/>
    </location>
</feature>
<dbReference type="PANTHER" id="PTHR30572:SF18">
    <property type="entry name" value="ABC-TYPE MACROLIDE FAMILY EXPORT SYSTEM PERMEASE COMPONENT 2"/>
    <property type="match status" value="1"/>
</dbReference>
<evidence type="ECO:0000259" key="8">
    <source>
        <dbReference type="Pfam" id="PF02687"/>
    </source>
</evidence>
<evidence type="ECO:0000256" key="1">
    <source>
        <dbReference type="ARBA" id="ARBA00004651"/>
    </source>
</evidence>
<accession>A0A380C589</accession>
<dbReference type="GO" id="GO:0005524">
    <property type="term" value="F:ATP binding"/>
    <property type="evidence" value="ECO:0007669"/>
    <property type="project" value="UniProtKB-KW"/>
</dbReference>
<dbReference type="GO" id="GO:0005886">
    <property type="term" value="C:plasma membrane"/>
    <property type="evidence" value="ECO:0007669"/>
    <property type="project" value="UniProtKB-SubCell"/>
</dbReference>
<evidence type="ECO:0000256" key="7">
    <source>
        <dbReference type="SAM" id="Phobius"/>
    </source>
</evidence>
<feature type="domain" description="MacB-like periplasmic core" evidence="9">
    <location>
        <begin position="20"/>
        <end position="239"/>
    </location>
</feature>
<feature type="transmembrane region" description="Helical" evidence="7">
    <location>
        <begin position="21"/>
        <end position="41"/>
    </location>
</feature>
<feature type="compositionally biased region" description="Polar residues" evidence="6">
    <location>
        <begin position="488"/>
        <end position="502"/>
    </location>
</feature>